<feature type="compositionally biased region" description="Basic and acidic residues" evidence="3">
    <location>
        <begin position="133"/>
        <end position="151"/>
    </location>
</feature>
<dbReference type="GO" id="GO:0005634">
    <property type="term" value="C:nucleus"/>
    <property type="evidence" value="ECO:0007669"/>
    <property type="project" value="UniProtKB-SubCell"/>
</dbReference>
<dbReference type="WBParaSite" id="jg1193">
    <property type="protein sequence ID" value="jg1193"/>
    <property type="gene ID" value="jg1193"/>
</dbReference>
<evidence type="ECO:0000313" key="5">
    <source>
        <dbReference type="Proteomes" id="UP000887574"/>
    </source>
</evidence>
<dbReference type="InterPro" id="IPR017984">
    <property type="entry name" value="Chromo_dom_subgr"/>
</dbReference>
<feature type="compositionally biased region" description="Low complexity" evidence="3">
    <location>
        <begin position="120"/>
        <end position="129"/>
    </location>
</feature>
<feature type="compositionally biased region" description="Acidic residues" evidence="3">
    <location>
        <begin position="152"/>
        <end position="163"/>
    </location>
</feature>
<protein>
    <submittedName>
        <fullName evidence="6">Chromo domain-containing protein</fullName>
    </submittedName>
</protein>
<dbReference type="Gene3D" id="2.40.50.40">
    <property type="match status" value="2"/>
</dbReference>
<dbReference type="PANTHER" id="PTHR22812">
    <property type="entry name" value="CHROMOBOX PROTEIN"/>
    <property type="match status" value="1"/>
</dbReference>
<keyword evidence="5" id="KW-1185">Reference proteome</keyword>
<dbReference type="Pfam" id="PF02752">
    <property type="entry name" value="Arrestin_C"/>
    <property type="match status" value="1"/>
</dbReference>
<accession>A0A915CTD1</accession>
<dbReference type="InterPro" id="IPR011022">
    <property type="entry name" value="Arrestin_C-like"/>
</dbReference>
<proteinExistence type="predicted"/>
<dbReference type="SMART" id="SM01017">
    <property type="entry name" value="Arrestin_C"/>
    <property type="match status" value="1"/>
</dbReference>
<organism evidence="5 6">
    <name type="scientific">Ditylenchus dipsaci</name>
    <dbReference type="NCBI Taxonomy" id="166011"/>
    <lineage>
        <taxon>Eukaryota</taxon>
        <taxon>Metazoa</taxon>
        <taxon>Ecdysozoa</taxon>
        <taxon>Nematoda</taxon>
        <taxon>Chromadorea</taxon>
        <taxon>Rhabditida</taxon>
        <taxon>Tylenchina</taxon>
        <taxon>Tylenchomorpha</taxon>
        <taxon>Sphaerularioidea</taxon>
        <taxon>Anguinidae</taxon>
        <taxon>Anguininae</taxon>
        <taxon>Ditylenchus</taxon>
    </lineage>
</organism>
<dbReference type="SUPFAM" id="SSF81296">
    <property type="entry name" value="E set domains"/>
    <property type="match status" value="1"/>
</dbReference>
<feature type="region of interest" description="Disordered" evidence="3">
    <location>
        <begin position="99"/>
        <end position="179"/>
    </location>
</feature>
<dbReference type="InterPro" id="IPR023779">
    <property type="entry name" value="Chromodomain_CS"/>
</dbReference>
<feature type="domain" description="Chromo" evidence="4">
    <location>
        <begin position="183"/>
        <end position="221"/>
    </location>
</feature>
<evidence type="ECO:0000256" key="1">
    <source>
        <dbReference type="ARBA" id="ARBA00004123"/>
    </source>
</evidence>
<sequence>MAEKENAEVIKVIDSTPMQIMTAKPIEQQQRNSDDSGDREYVVEKILDSRKKGNGIQYLVKWAGYNDASDNTWEPAGNLNCGKLIADFEAVTVVIDENDEKINHDSDGEATKDTQKEAPGDAAMEAAQDAGEEAGKDAAEDAGEKAAKDAGEEAAGDAGEEAAENAGEKKTSQKQSKPETQFYEVERIIDKRTKGGVLEYKVQWKGYSKDSDSWEPAENLEDKKKGQSAKKKGKFALKSKPVLEKKTSESPTFHSWDISFSGHFTLLGISLLRKIYRALQPATASNSMQHTQLWCINQGDVSVNMQLDRSGYTPGETILINGKIYNHSRRLIKSYMVRLIQHVCYRAKTFSGVDHTKETSKVVAKLDRGDVPPHSIHSLNNQKLVIPSITPRLSKCKIIEIKYTLELEAQSSAKTSLPIIIGTIPLLSDILSKIKSATSNSIPAIISIQKTSVTNEAEGNAPNTSLAPTLETALIEVTITDESGTTRITTAEETVDLDAETATMILPSPYYRESCFGRTNIADEERRSQYGENNFAPKYPFYSD</sequence>
<dbReference type="Proteomes" id="UP000887574">
    <property type="component" value="Unplaced"/>
</dbReference>
<dbReference type="InterPro" id="IPR051219">
    <property type="entry name" value="Heterochromatin_chromo-domain"/>
</dbReference>
<feature type="domain" description="Chromo" evidence="4">
    <location>
        <begin position="41"/>
        <end position="100"/>
    </location>
</feature>
<dbReference type="InterPro" id="IPR000953">
    <property type="entry name" value="Chromo/chromo_shadow_dom"/>
</dbReference>
<keyword evidence="2" id="KW-0539">Nucleus</keyword>
<feature type="compositionally biased region" description="Basic and acidic residues" evidence="3">
    <location>
        <begin position="100"/>
        <end position="119"/>
    </location>
</feature>
<dbReference type="InterPro" id="IPR023780">
    <property type="entry name" value="Chromo_domain"/>
</dbReference>
<dbReference type="Pfam" id="PF00385">
    <property type="entry name" value="Chromo"/>
    <property type="match status" value="2"/>
</dbReference>
<feature type="region of interest" description="Disordered" evidence="3">
    <location>
        <begin position="209"/>
        <end position="232"/>
    </location>
</feature>
<dbReference type="InterPro" id="IPR016197">
    <property type="entry name" value="Chromo-like_dom_sf"/>
</dbReference>
<dbReference type="InterPro" id="IPR014756">
    <property type="entry name" value="Ig_E-set"/>
</dbReference>
<dbReference type="AlphaFoldDB" id="A0A915CTD1"/>
<evidence type="ECO:0000313" key="6">
    <source>
        <dbReference type="WBParaSite" id="jg1193"/>
    </source>
</evidence>
<dbReference type="Gene3D" id="2.60.40.640">
    <property type="match status" value="1"/>
</dbReference>
<dbReference type="SMART" id="SM00298">
    <property type="entry name" value="CHROMO"/>
    <property type="match status" value="2"/>
</dbReference>
<dbReference type="PRINTS" id="PR00504">
    <property type="entry name" value="CHROMODOMAIN"/>
</dbReference>
<reference evidence="6" key="1">
    <citation type="submission" date="2022-11" db="UniProtKB">
        <authorList>
            <consortium name="WormBaseParasite"/>
        </authorList>
    </citation>
    <scope>IDENTIFICATION</scope>
</reference>
<dbReference type="PROSITE" id="PS00598">
    <property type="entry name" value="CHROMO_1"/>
    <property type="match status" value="1"/>
</dbReference>
<name>A0A915CTD1_9BILA</name>
<dbReference type="PROSITE" id="PS50013">
    <property type="entry name" value="CHROMO_2"/>
    <property type="match status" value="2"/>
</dbReference>
<comment type="subcellular location">
    <subcellularLocation>
        <location evidence="1">Nucleus</location>
    </subcellularLocation>
</comment>
<dbReference type="SUPFAM" id="SSF54160">
    <property type="entry name" value="Chromo domain-like"/>
    <property type="match status" value="2"/>
</dbReference>
<evidence type="ECO:0000256" key="3">
    <source>
        <dbReference type="SAM" id="MobiDB-lite"/>
    </source>
</evidence>
<evidence type="ECO:0000259" key="4">
    <source>
        <dbReference type="PROSITE" id="PS50013"/>
    </source>
</evidence>
<dbReference type="InterPro" id="IPR014752">
    <property type="entry name" value="Arrestin-like_C"/>
</dbReference>
<dbReference type="CDD" id="cd00024">
    <property type="entry name" value="CD_CSD"/>
    <property type="match status" value="2"/>
</dbReference>
<evidence type="ECO:0000256" key="2">
    <source>
        <dbReference type="ARBA" id="ARBA00023242"/>
    </source>
</evidence>